<evidence type="ECO:0000313" key="3">
    <source>
        <dbReference type="EMBL" id="KAJ3843301.1"/>
    </source>
</evidence>
<evidence type="ECO:0000313" key="4">
    <source>
        <dbReference type="Proteomes" id="UP001163846"/>
    </source>
</evidence>
<protein>
    <submittedName>
        <fullName evidence="3">Uncharacterized protein</fullName>
    </submittedName>
</protein>
<feature type="compositionally biased region" description="Low complexity" evidence="1">
    <location>
        <begin position="970"/>
        <end position="990"/>
    </location>
</feature>
<feature type="non-terminal residue" evidence="3">
    <location>
        <position position="1"/>
    </location>
</feature>
<keyword evidence="2" id="KW-0472">Membrane</keyword>
<evidence type="ECO:0000256" key="1">
    <source>
        <dbReference type="SAM" id="MobiDB-lite"/>
    </source>
</evidence>
<keyword evidence="4" id="KW-1185">Reference proteome</keyword>
<feature type="region of interest" description="Disordered" evidence="1">
    <location>
        <begin position="970"/>
        <end position="1020"/>
    </location>
</feature>
<feature type="compositionally biased region" description="Basic and acidic residues" evidence="1">
    <location>
        <begin position="995"/>
        <end position="1017"/>
    </location>
</feature>
<gene>
    <name evidence="3" type="ORF">F5878DRAFT_638167</name>
</gene>
<evidence type="ECO:0000256" key="2">
    <source>
        <dbReference type="SAM" id="Phobius"/>
    </source>
</evidence>
<name>A0AA38UJL1_9AGAR</name>
<dbReference type="Proteomes" id="UP001163846">
    <property type="component" value="Unassembled WGS sequence"/>
</dbReference>
<comment type="caution">
    <text evidence="3">The sequence shown here is derived from an EMBL/GenBank/DDBJ whole genome shotgun (WGS) entry which is preliminary data.</text>
</comment>
<proteinExistence type="predicted"/>
<reference evidence="3" key="1">
    <citation type="submission" date="2022-08" db="EMBL/GenBank/DDBJ databases">
        <authorList>
            <consortium name="DOE Joint Genome Institute"/>
            <person name="Min B."/>
            <person name="Riley R."/>
            <person name="Sierra-Patev S."/>
            <person name="Naranjo-Ortiz M."/>
            <person name="Looney B."/>
            <person name="Konkel Z."/>
            <person name="Slot J.C."/>
            <person name="Sakamoto Y."/>
            <person name="Steenwyk J.L."/>
            <person name="Rokas A."/>
            <person name="Carro J."/>
            <person name="Camarero S."/>
            <person name="Ferreira P."/>
            <person name="Molpeceres G."/>
            <person name="Ruiz-Duenas F.J."/>
            <person name="Serrano A."/>
            <person name="Henrissat B."/>
            <person name="Drula E."/>
            <person name="Hughes K.W."/>
            <person name="Mata J.L."/>
            <person name="Ishikawa N.K."/>
            <person name="Vargas-Isla R."/>
            <person name="Ushijima S."/>
            <person name="Smith C.A."/>
            <person name="Ahrendt S."/>
            <person name="Andreopoulos W."/>
            <person name="He G."/>
            <person name="Labutti K."/>
            <person name="Lipzen A."/>
            <person name="Ng V."/>
            <person name="Sandor L."/>
            <person name="Barry K."/>
            <person name="Martinez A.T."/>
            <person name="Xiao Y."/>
            <person name="Gibbons J.G."/>
            <person name="Terashima K."/>
            <person name="Hibbett D.S."/>
            <person name="Grigoriev I.V."/>
        </authorList>
    </citation>
    <scope>NUCLEOTIDE SEQUENCE</scope>
    <source>
        <strain evidence="3">TFB9207</strain>
    </source>
</reference>
<dbReference type="EMBL" id="MU805979">
    <property type="protein sequence ID" value="KAJ3843301.1"/>
    <property type="molecule type" value="Genomic_DNA"/>
</dbReference>
<accession>A0AA38UJL1</accession>
<dbReference type="AlphaFoldDB" id="A0AA38UJL1"/>
<keyword evidence="2" id="KW-1133">Transmembrane helix</keyword>
<keyword evidence="2" id="KW-0812">Transmembrane</keyword>
<sequence>SYLIDPEWQTKFSIIWASCLGTSLLFAAPRLVRSIRAGRAFTGFFGIKEDWERSGKYEVIDSRRTSTTTSKKNWTRKSYSSTSTLMRTAEGIISAMRSVALWSLPGLGLNAGQRSGNARSSIQIRVQDCDTNWIAGQHVRLRVFFSGRVFESHPLTIMNAPTNVTCLASPSSSESGRGIILGARVTGCDMSVQSRGSSFDSELGCADACTETRYVQDSVGSDGVAGLKSKIAEMDTIRAKVHLHQAEEDLLDDVRDELTANNSLVSGMIEWIADCLNISAADATYPDRGILLITLTDLMAHFVWDEVTKVDDDLRKYEARLLELDDEYFVVPPQRNIFPSVAPVFEESFSSMNSNASVFEYAPEGDAMLVDDPLPTPLQKKLQSWQDEVKQVPSTDHIYVQYKARAEKWNNTLRNIFNNNSSLDIITPVVEVIKQMKEISKQTFSSASFRRAIKDSGVTSAIEAISSPVFLIHHRNSQALQLMHMYRISDQLSEVLDRWTPSFIKSTWSTGLTHYKSEVMGRKNISTPKDFLDLFDTEENIFPGEQNISYCFFLVNLDTFRYHYDTWLGISLVNLDYNVSKFNDINSFDNFYSLIINLMSDWCKKKIPSRDGKTTVLIIDKKRFTKPLWRIVIKKTILLRDLVRESSKRATLLTQCQTCINLPPTQQCCQYIFLPHITNGLLPADRIARLQTVKEEVTGCGITMVSGEEQLRPRRPNKDQKKRRITYASDMHHPDSIGKTLPFKLQCIQRIEDIIARCGHQLLLVVDEFEDTSDPNSKIIDWASKVADFIWWNVFDEEKLAKLQEAVVESTGVSAVKRGAQFDNYSGGKMVPIGSRIGSGGRPGDTYTSYAGLEATTEKGLDILFNQAAWLVMSIQLLLGMTGVNVFNCTGYMAPIHSDDDATRGLCMQTLLKADTTNHEFGFCNVEYQYFIATTTNCLWSFNSSNLHGTMLPSKTTVLNLDSQATGSSAAGSSAAGSSAAGSLGGHSTAPAAESEVHQENGQRGRVTEESEASHRDCKTKRTVRTTKCGVATVKL</sequence>
<feature type="transmembrane region" description="Helical" evidence="2">
    <location>
        <begin position="12"/>
        <end position="32"/>
    </location>
</feature>
<organism evidence="3 4">
    <name type="scientific">Lentinula raphanica</name>
    <dbReference type="NCBI Taxonomy" id="153919"/>
    <lineage>
        <taxon>Eukaryota</taxon>
        <taxon>Fungi</taxon>
        <taxon>Dikarya</taxon>
        <taxon>Basidiomycota</taxon>
        <taxon>Agaricomycotina</taxon>
        <taxon>Agaricomycetes</taxon>
        <taxon>Agaricomycetidae</taxon>
        <taxon>Agaricales</taxon>
        <taxon>Marasmiineae</taxon>
        <taxon>Omphalotaceae</taxon>
        <taxon>Lentinula</taxon>
    </lineage>
</organism>